<comment type="caution">
    <text evidence="1">The sequence shown here is derived from an EMBL/GenBank/DDBJ whole genome shotgun (WGS) entry which is preliminary data.</text>
</comment>
<dbReference type="Pfam" id="PF05597">
    <property type="entry name" value="Phasin"/>
    <property type="match status" value="1"/>
</dbReference>
<keyword evidence="2" id="KW-1185">Reference proteome</keyword>
<evidence type="ECO:0000313" key="2">
    <source>
        <dbReference type="Proteomes" id="UP000257039"/>
    </source>
</evidence>
<sequence length="119" mass="13581">MANHKTPQFKLTLLPQRLWLAGLGTLVLFGKAVNEGIRFFHYLADQGEIIERRERDRLDRLTHSLKKQTVDKVATLVESNLNSGSQTEFDKLKHELNLLRNTIDTLRTPQSPTGSRKAS</sequence>
<reference evidence="1 2" key="1">
    <citation type="submission" date="2017-04" db="EMBL/GenBank/DDBJ databases">
        <title>Draft genome sequence of Zooshikella ganghwensis VG4 isolated from Red Sea sediments.</title>
        <authorList>
            <person name="Rehman Z."/>
            <person name="Alam I."/>
            <person name="Kamau A."/>
            <person name="Bajic V."/>
            <person name="Leiknes T."/>
        </authorList>
    </citation>
    <scope>NUCLEOTIDE SEQUENCE [LARGE SCALE GENOMIC DNA]</scope>
    <source>
        <strain evidence="1 2">VG4</strain>
    </source>
</reference>
<protein>
    <submittedName>
        <fullName evidence="1">Uncharacterized protein</fullName>
    </submittedName>
</protein>
<name>A0A4P9VLA4_9GAMM</name>
<dbReference type="EMBL" id="NDXW01000001">
    <property type="protein sequence ID" value="RDH43329.1"/>
    <property type="molecule type" value="Genomic_DNA"/>
</dbReference>
<organism evidence="1 2">
    <name type="scientific">Zooshikella ganghwensis</name>
    <dbReference type="NCBI Taxonomy" id="202772"/>
    <lineage>
        <taxon>Bacteria</taxon>
        <taxon>Pseudomonadati</taxon>
        <taxon>Pseudomonadota</taxon>
        <taxon>Gammaproteobacteria</taxon>
        <taxon>Oceanospirillales</taxon>
        <taxon>Zooshikellaceae</taxon>
        <taxon>Zooshikella</taxon>
    </lineage>
</organism>
<dbReference type="InterPro" id="IPR008769">
    <property type="entry name" value="PhaF_PhaI"/>
</dbReference>
<dbReference type="Proteomes" id="UP000257039">
    <property type="component" value="Unassembled WGS sequence"/>
</dbReference>
<accession>A0A4P9VLA4</accession>
<evidence type="ECO:0000313" key="1">
    <source>
        <dbReference type="EMBL" id="RDH43329.1"/>
    </source>
</evidence>
<dbReference type="AlphaFoldDB" id="A0A4P9VLA4"/>
<dbReference type="RefSeq" id="WP_094786678.1">
    <property type="nucleotide sequence ID" value="NZ_NDXW01000001.1"/>
</dbReference>
<proteinExistence type="predicted"/>
<gene>
    <name evidence="1" type="ORF">B9G39_07710</name>
</gene>